<accession>A0A0L0D634</accession>
<feature type="region of interest" description="Disordered" evidence="3">
    <location>
        <begin position="133"/>
        <end position="185"/>
    </location>
</feature>
<feature type="domain" description="Cux N-terminal" evidence="4">
    <location>
        <begin position="2"/>
        <end position="82"/>
    </location>
</feature>
<feature type="coiled-coil region" evidence="2">
    <location>
        <begin position="35"/>
        <end position="62"/>
    </location>
</feature>
<dbReference type="PANTHER" id="PTHR14043">
    <property type="entry name" value="CCAAT DISPLACEMENT PROTEIN-RELATED"/>
    <property type="match status" value="1"/>
</dbReference>
<proteinExistence type="predicted"/>
<dbReference type="PANTHER" id="PTHR14043:SF2">
    <property type="entry name" value="HOMEOBOX PROTEIN CUT"/>
    <property type="match status" value="1"/>
</dbReference>
<feature type="coiled-coil region" evidence="2">
    <location>
        <begin position="255"/>
        <end position="347"/>
    </location>
</feature>
<feature type="compositionally biased region" description="Low complexity" evidence="3">
    <location>
        <begin position="366"/>
        <end position="392"/>
    </location>
</feature>
<dbReference type="EMBL" id="GL349448">
    <property type="protein sequence ID" value="KNC47645.1"/>
    <property type="molecule type" value="Genomic_DNA"/>
</dbReference>
<keyword evidence="6" id="KW-1185">Reference proteome</keyword>
<feature type="region of interest" description="Disordered" evidence="3">
    <location>
        <begin position="366"/>
        <end position="401"/>
    </location>
</feature>
<evidence type="ECO:0000256" key="3">
    <source>
        <dbReference type="SAM" id="MobiDB-lite"/>
    </source>
</evidence>
<dbReference type="SUPFAM" id="SSF57997">
    <property type="entry name" value="Tropomyosin"/>
    <property type="match status" value="1"/>
</dbReference>
<protein>
    <recommendedName>
        <fullName evidence="4">Cux N-terminal domain-containing protein</fullName>
    </recommendedName>
</protein>
<sequence length="590" mass="61987">MADEVAEMQSASAESKAALATRTRSFGKLDEVRKAKNVARLLKLYQDEIVALSERAESAEGHLLALVRFLASDSLPDPATMVPRRVVESLETQLAAANARIAELEAQLAGSPLPLAQQPQTPSALSAVADALDDDDDDDAAGWGSDGDWGEAFPSSDAEPQPEPVTQPESEPEPEPEPEPAPQPALDTVSLEEHNAAIEAARVTIGDLSNKLNLAAERIMADDARFDKLRTEYTQHLTAMQGRITELETAAAAACEASTDEVDELGAQVERLQSQLADAQAEIMKLNSALAAAESATPTPGADARVAELEERLLAAESQRDTAETAIDELESRIIELEELQEHASRARSLAESRAAELEAQLAARDEAAAAAPAPTSALSDDAADGDWGAWAADDEPTDPVSASAAIDADAELTQLREALTAANSELAELRDEVVRLNEALVAAQATHEQTLDDDAADADAADAELVQVREALAACQAELTKARDDQCAAVEEIARLHAALLNEQATHETTLDSHADLSTEVECLHAAANGTPVAAHAPAAAAFDLHADIADIAANVRALREEAAAAAQARARDGALQAILLQALNTLGA</sequence>
<evidence type="ECO:0000256" key="2">
    <source>
        <dbReference type="SAM" id="Coils"/>
    </source>
</evidence>
<name>A0A0L0D634_THETB</name>
<dbReference type="Proteomes" id="UP000054408">
    <property type="component" value="Unassembled WGS sequence"/>
</dbReference>
<keyword evidence="1 2" id="KW-0175">Coiled coil</keyword>
<evidence type="ECO:0000259" key="4">
    <source>
        <dbReference type="Pfam" id="PF25398"/>
    </source>
</evidence>
<dbReference type="GeneID" id="25563446"/>
<organism evidence="5 6">
    <name type="scientific">Thecamonas trahens ATCC 50062</name>
    <dbReference type="NCBI Taxonomy" id="461836"/>
    <lineage>
        <taxon>Eukaryota</taxon>
        <taxon>Apusozoa</taxon>
        <taxon>Apusomonadida</taxon>
        <taxon>Apusomonadidae</taxon>
        <taxon>Thecamonas</taxon>
    </lineage>
</organism>
<dbReference type="InterPro" id="IPR057476">
    <property type="entry name" value="Cux_N"/>
</dbReference>
<feature type="coiled-coil region" evidence="2">
    <location>
        <begin position="406"/>
        <end position="486"/>
    </location>
</feature>
<dbReference type="OrthoDB" id="10257567at2759"/>
<dbReference type="RefSeq" id="XP_013759128.1">
    <property type="nucleotide sequence ID" value="XM_013903674.1"/>
</dbReference>
<reference evidence="5 6" key="1">
    <citation type="submission" date="2010-05" db="EMBL/GenBank/DDBJ databases">
        <title>The Genome Sequence of Thecamonas trahens ATCC 50062.</title>
        <authorList>
            <consortium name="The Broad Institute Genome Sequencing Platform"/>
            <person name="Russ C."/>
            <person name="Cuomo C."/>
            <person name="Shea T."/>
            <person name="Young S.K."/>
            <person name="Zeng Q."/>
            <person name="Koehrsen M."/>
            <person name="Haas B."/>
            <person name="Borodovsky M."/>
            <person name="Guigo R."/>
            <person name="Alvarado L."/>
            <person name="Berlin A."/>
            <person name="Bochicchio J."/>
            <person name="Borenstein D."/>
            <person name="Chapman S."/>
            <person name="Chen Z."/>
            <person name="Freedman E."/>
            <person name="Gellesch M."/>
            <person name="Goldberg J."/>
            <person name="Griggs A."/>
            <person name="Gujja S."/>
            <person name="Heilman E."/>
            <person name="Heiman D."/>
            <person name="Hepburn T."/>
            <person name="Howarth C."/>
            <person name="Jen D."/>
            <person name="Larson L."/>
            <person name="Mehta T."/>
            <person name="Park D."/>
            <person name="Pearson M."/>
            <person name="Roberts A."/>
            <person name="Saif S."/>
            <person name="Shenoy N."/>
            <person name="Sisk P."/>
            <person name="Stolte C."/>
            <person name="Sykes S."/>
            <person name="Thomson T."/>
            <person name="Walk T."/>
            <person name="White J."/>
            <person name="Yandava C."/>
            <person name="Burger G."/>
            <person name="Gray M.W."/>
            <person name="Holland P.W.H."/>
            <person name="King N."/>
            <person name="Lang F.B.F."/>
            <person name="Roger A.J."/>
            <person name="Ruiz-Trillo I."/>
            <person name="Lander E."/>
            <person name="Nusbaum C."/>
        </authorList>
    </citation>
    <scope>NUCLEOTIDE SEQUENCE [LARGE SCALE GENOMIC DNA]</scope>
    <source>
        <strain evidence="5 6">ATCC 50062</strain>
    </source>
</reference>
<dbReference type="Gene3D" id="1.20.5.340">
    <property type="match status" value="1"/>
</dbReference>
<dbReference type="AlphaFoldDB" id="A0A0L0D634"/>
<evidence type="ECO:0000313" key="6">
    <source>
        <dbReference type="Proteomes" id="UP000054408"/>
    </source>
</evidence>
<gene>
    <name evidence="5" type="ORF">AMSG_03875</name>
</gene>
<evidence type="ECO:0000256" key="1">
    <source>
        <dbReference type="ARBA" id="ARBA00023054"/>
    </source>
</evidence>
<evidence type="ECO:0000313" key="5">
    <source>
        <dbReference type="EMBL" id="KNC47645.1"/>
    </source>
</evidence>
<dbReference type="Pfam" id="PF25398">
    <property type="entry name" value="CUX1_N"/>
    <property type="match status" value="1"/>
</dbReference>